<evidence type="ECO:0000313" key="6">
    <source>
        <dbReference type="Proteomes" id="UP000295680"/>
    </source>
</evidence>
<feature type="domain" description="Strictosidine synthase conserved region" evidence="4">
    <location>
        <begin position="129"/>
        <end position="210"/>
    </location>
</feature>
<accession>A0A4R2J5M8</accession>
<dbReference type="GO" id="GO:0012505">
    <property type="term" value="C:endomembrane system"/>
    <property type="evidence" value="ECO:0007669"/>
    <property type="project" value="TreeGrafter"/>
</dbReference>
<proteinExistence type="inferred from homology"/>
<sequence>MKPALRPVVWKPPVAPDRARRMTSETPLPPPRVMPIPGHGPEDVALDADGTVITGVDDGRILRLSPDGRDIRTIADTGGRPLGIEVFPDGRILVCDAERGLLVIDADRVHTLVDQVDGEPVKLCNNAAVAADGTVYFTDSSRRFSLQHWMGDLLEHSGTGRLLCRHPDGAVEVLRTGLQFANGVALAPDESFVAYAETGAYRLTRRWLTGPKAGTDEVLMDNLPGFPDNISLGSDGLIWIALASSRNPTLDALLGRPPVLRKVVWALPKALQPKPRRLIWVLAVDADGRVVHDFQGPGTEFYETTGVRERAGTVYLGSLVGRTVAAFDLPL</sequence>
<dbReference type="PANTHER" id="PTHR10426:SF88">
    <property type="entry name" value="ADIPOCYTE PLASMA MEMBRANE-ASSOCIATED PROTEIN HEMOMUCIN-RELATED"/>
    <property type="match status" value="1"/>
</dbReference>
<dbReference type="InterPro" id="IPR011042">
    <property type="entry name" value="6-blade_b-propeller_TolB-like"/>
</dbReference>
<dbReference type="InterPro" id="IPR018119">
    <property type="entry name" value="Strictosidine_synth_cons-reg"/>
</dbReference>
<evidence type="ECO:0000256" key="3">
    <source>
        <dbReference type="ARBA" id="ARBA00023180"/>
    </source>
</evidence>
<protein>
    <submittedName>
        <fullName evidence="5">Sugar lactone lactonase YvrE</fullName>
    </submittedName>
</protein>
<dbReference type="Pfam" id="PF20067">
    <property type="entry name" value="SSL_N"/>
    <property type="match status" value="1"/>
</dbReference>
<keyword evidence="2" id="KW-0597">Phosphoprotein</keyword>
<reference evidence="5 6" key="1">
    <citation type="submission" date="2019-03" db="EMBL/GenBank/DDBJ databases">
        <title>Genomic Encyclopedia of Type Strains, Phase IV (KMG-IV): sequencing the most valuable type-strain genomes for metagenomic binning, comparative biology and taxonomic classification.</title>
        <authorList>
            <person name="Goeker M."/>
        </authorList>
    </citation>
    <scope>NUCLEOTIDE SEQUENCE [LARGE SCALE GENOMIC DNA]</scope>
    <source>
        <strain evidence="5 6">DSM 45934</strain>
    </source>
</reference>
<dbReference type="PANTHER" id="PTHR10426">
    <property type="entry name" value="STRICTOSIDINE SYNTHASE-RELATED"/>
    <property type="match status" value="1"/>
</dbReference>
<evidence type="ECO:0000313" key="5">
    <source>
        <dbReference type="EMBL" id="TCO54211.1"/>
    </source>
</evidence>
<organism evidence="5 6">
    <name type="scientific">Actinocrispum wychmicini</name>
    <dbReference type="NCBI Taxonomy" id="1213861"/>
    <lineage>
        <taxon>Bacteria</taxon>
        <taxon>Bacillati</taxon>
        <taxon>Actinomycetota</taxon>
        <taxon>Actinomycetes</taxon>
        <taxon>Pseudonocardiales</taxon>
        <taxon>Pseudonocardiaceae</taxon>
        <taxon>Actinocrispum</taxon>
    </lineage>
</organism>
<dbReference type="Proteomes" id="UP000295680">
    <property type="component" value="Unassembled WGS sequence"/>
</dbReference>
<dbReference type="SUPFAM" id="SSF63829">
    <property type="entry name" value="Calcium-dependent phosphotriesterase"/>
    <property type="match status" value="1"/>
</dbReference>
<comment type="caution">
    <text evidence="5">The sequence shown here is derived from an EMBL/GenBank/DDBJ whole genome shotgun (WGS) entry which is preliminary data.</text>
</comment>
<dbReference type="GO" id="GO:0016787">
    <property type="term" value="F:hydrolase activity"/>
    <property type="evidence" value="ECO:0007669"/>
    <property type="project" value="TreeGrafter"/>
</dbReference>
<evidence type="ECO:0000256" key="2">
    <source>
        <dbReference type="ARBA" id="ARBA00022553"/>
    </source>
</evidence>
<dbReference type="Pfam" id="PF03088">
    <property type="entry name" value="Str_synth"/>
    <property type="match status" value="1"/>
</dbReference>
<evidence type="ECO:0000259" key="4">
    <source>
        <dbReference type="Pfam" id="PF03088"/>
    </source>
</evidence>
<keyword evidence="6" id="KW-1185">Reference proteome</keyword>
<dbReference type="AlphaFoldDB" id="A0A4R2J5M8"/>
<dbReference type="Gene3D" id="2.120.10.30">
    <property type="entry name" value="TolB, C-terminal domain"/>
    <property type="match status" value="1"/>
</dbReference>
<dbReference type="EMBL" id="SLWS01000009">
    <property type="protein sequence ID" value="TCO54211.1"/>
    <property type="molecule type" value="Genomic_DNA"/>
</dbReference>
<keyword evidence="3" id="KW-0325">Glycoprotein</keyword>
<dbReference type="OrthoDB" id="3332247at2"/>
<name>A0A4R2J5M8_9PSEU</name>
<evidence type="ECO:0000256" key="1">
    <source>
        <dbReference type="ARBA" id="ARBA00009191"/>
    </source>
</evidence>
<gene>
    <name evidence="5" type="ORF">EV192_109191</name>
</gene>
<comment type="similarity">
    <text evidence="1">Belongs to the strictosidine synthase family.</text>
</comment>